<evidence type="ECO:0000313" key="2">
    <source>
        <dbReference type="Proteomes" id="UP000316196"/>
    </source>
</evidence>
<keyword evidence="2" id="KW-1185">Reference proteome</keyword>
<gene>
    <name evidence="1" type="ORF">FB460_1480</name>
</gene>
<dbReference type="AlphaFoldDB" id="A0A542ZBC5"/>
<dbReference type="EMBL" id="VFOR01000002">
    <property type="protein sequence ID" value="TQL57644.1"/>
    <property type="molecule type" value="Genomic_DNA"/>
</dbReference>
<sequence>MVSGPFALAHSIVDGRPGLAGPAAQELSPGTGVPSAYAVSVRDDRADRWVNSLDADVSFVIPVYGRTS</sequence>
<dbReference type="Proteomes" id="UP000316196">
    <property type="component" value="Unassembled WGS sequence"/>
</dbReference>
<accession>A0A542ZBC5</accession>
<comment type="caution">
    <text evidence="1">The sequence shown here is derived from an EMBL/GenBank/DDBJ whole genome shotgun (WGS) entry which is preliminary data.</text>
</comment>
<reference evidence="1 2" key="1">
    <citation type="submission" date="2019-06" db="EMBL/GenBank/DDBJ databases">
        <title>Sequencing the genomes of 1000 actinobacteria strains.</title>
        <authorList>
            <person name="Klenk H.-P."/>
        </authorList>
    </citation>
    <scope>NUCLEOTIDE SEQUENCE [LARGE SCALE GENOMIC DNA]</scope>
    <source>
        <strain evidence="1 2">DSM 8251</strain>
    </source>
</reference>
<proteinExistence type="predicted"/>
<evidence type="ECO:0000313" key="1">
    <source>
        <dbReference type="EMBL" id="TQL57644.1"/>
    </source>
</evidence>
<organism evidence="1 2">
    <name type="scientific">Propioniferax innocua</name>
    <dbReference type="NCBI Taxonomy" id="1753"/>
    <lineage>
        <taxon>Bacteria</taxon>
        <taxon>Bacillati</taxon>
        <taxon>Actinomycetota</taxon>
        <taxon>Actinomycetes</taxon>
        <taxon>Propionibacteriales</taxon>
        <taxon>Propionibacteriaceae</taxon>
        <taxon>Propioniferax</taxon>
    </lineage>
</organism>
<name>A0A542ZBC5_9ACTN</name>
<protein>
    <submittedName>
        <fullName evidence="1">Uncharacterized protein</fullName>
    </submittedName>
</protein>